<dbReference type="OrthoDB" id="2507140at2759"/>
<gene>
    <name evidence="3" type="ORF">BP6252_12427</name>
</gene>
<organism evidence="3 4">
    <name type="scientific">Coleophoma cylindrospora</name>
    <dbReference type="NCBI Taxonomy" id="1849047"/>
    <lineage>
        <taxon>Eukaryota</taxon>
        <taxon>Fungi</taxon>
        <taxon>Dikarya</taxon>
        <taxon>Ascomycota</taxon>
        <taxon>Pezizomycotina</taxon>
        <taxon>Leotiomycetes</taxon>
        <taxon>Helotiales</taxon>
        <taxon>Dermateaceae</taxon>
        <taxon>Coleophoma</taxon>
    </lineage>
</organism>
<dbReference type="STRING" id="1849047.A0A3D8QI07"/>
<name>A0A3D8QI07_9HELO</name>
<evidence type="ECO:0000256" key="1">
    <source>
        <dbReference type="SAM" id="MobiDB-lite"/>
    </source>
</evidence>
<feature type="chain" id="PRO_5017742187" description="Extracellular membrane protein CFEM domain-containing protein" evidence="2">
    <location>
        <begin position="19"/>
        <end position="176"/>
    </location>
</feature>
<feature type="region of interest" description="Disordered" evidence="1">
    <location>
        <begin position="121"/>
        <end position="147"/>
    </location>
</feature>
<proteinExistence type="predicted"/>
<sequence>MYLSSLLPISLLASLAVAQSSSASSSTTSACAAQPVLEACLASTEAIAVGCASTDYGCLCQKWTDVVTCFQQCPNDSRFASIHSEQETYCADASVYTSSTSSLVSARSSAAVTTTSGNVNAATTTSGVTRTTGSATGTSTSSSASSSASKNAAMRDLWVNPGRVLAAVAGVAGALL</sequence>
<keyword evidence="4" id="KW-1185">Reference proteome</keyword>
<feature type="signal peptide" evidence="2">
    <location>
        <begin position="1"/>
        <end position="18"/>
    </location>
</feature>
<comment type="caution">
    <text evidence="3">The sequence shown here is derived from an EMBL/GenBank/DDBJ whole genome shotgun (WGS) entry which is preliminary data.</text>
</comment>
<dbReference type="Proteomes" id="UP000256645">
    <property type="component" value="Unassembled WGS sequence"/>
</dbReference>
<evidence type="ECO:0000256" key="2">
    <source>
        <dbReference type="SAM" id="SignalP"/>
    </source>
</evidence>
<dbReference type="AlphaFoldDB" id="A0A3D8QI07"/>
<keyword evidence="2" id="KW-0732">Signal</keyword>
<evidence type="ECO:0000313" key="4">
    <source>
        <dbReference type="Proteomes" id="UP000256645"/>
    </source>
</evidence>
<protein>
    <recommendedName>
        <fullName evidence="5">Extracellular membrane protein CFEM domain-containing protein</fullName>
    </recommendedName>
</protein>
<evidence type="ECO:0008006" key="5">
    <source>
        <dbReference type="Google" id="ProtNLM"/>
    </source>
</evidence>
<accession>A0A3D8QI07</accession>
<reference evidence="3 4" key="1">
    <citation type="journal article" date="2018" name="IMA Fungus">
        <title>IMA Genome-F 9: Draft genome sequence of Annulohypoxylon stygium, Aspergillus mulundensis, Berkeleyomyces basicola (syn. Thielaviopsis basicola), Ceratocystis smalleyi, two Cercospora beticola strains, Coleophoma cylindrospora, Fusarium fracticaudum, Phialophora cf. hyalina, and Morchella septimelata.</title>
        <authorList>
            <person name="Wingfield B.D."/>
            <person name="Bills G.F."/>
            <person name="Dong Y."/>
            <person name="Huang W."/>
            <person name="Nel W.J."/>
            <person name="Swalarsk-Parry B.S."/>
            <person name="Vaghefi N."/>
            <person name="Wilken P.M."/>
            <person name="An Z."/>
            <person name="de Beer Z.W."/>
            <person name="De Vos L."/>
            <person name="Chen L."/>
            <person name="Duong T.A."/>
            <person name="Gao Y."/>
            <person name="Hammerbacher A."/>
            <person name="Kikkert J.R."/>
            <person name="Li Y."/>
            <person name="Li H."/>
            <person name="Li K."/>
            <person name="Li Q."/>
            <person name="Liu X."/>
            <person name="Ma X."/>
            <person name="Naidoo K."/>
            <person name="Pethybridge S.J."/>
            <person name="Sun J."/>
            <person name="Steenkamp E.T."/>
            <person name="van der Nest M.A."/>
            <person name="van Wyk S."/>
            <person name="Wingfield M.J."/>
            <person name="Xiong C."/>
            <person name="Yue Q."/>
            <person name="Zhang X."/>
        </authorList>
    </citation>
    <scope>NUCLEOTIDE SEQUENCE [LARGE SCALE GENOMIC DNA]</scope>
    <source>
        <strain evidence="3 4">BP6252</strain>
    </source>
</reference>
<evidence type="ECO:0000313" key="3">
    <source>
        <dbReference type="EMBL" id="RDW61044.1"/>
    </source>
</evidence>
<dbReference type="EMBL" id="PDLM01000015">
    <property type="protein sequence ID" value="RDW61044.1"/>
    <property type="molecule type" value="Genomic_DNA"/>
</dbReference>